<dbReference type="InterPro" id="IPR002110">
    <property type="entry name" value="Ankyrin_rpt"/>
</dbReference>
<sequence>MDYVTLYWCLSFLCNGVPQVVQHMMIVDYISIRGFVRFFVSIYGRLNVLRWLLWEGERCTDEMPALDHRPPSDSGGGGGHGGPATTLALHYAAARGCLDCVRLLVDSTPDLR</sequence>
<feature type="non-terminal residue" evidence="1">
    <location>
        <position position="112"/>
    </location>
</feature>
<gene>
    <name evidence="1" type="ORF">CALMAC_LOCUS3389</name>
</gene>
<reference evidence="1 2" key="1">
    <citation type="submission" date="2019-01" db="EMBL/GenBank/DDBJ databases">
        <authorList>
            <person name="Sayadi A."/>
        </authorList>
    </citation>
    <scope>NUCLEOTIDE SEQUENCE [LARGE SCALE GENOMIC DNA]</scope>
</reference>
<name>A0A653BSF4_CALMS</name>
<dbReference type="Pfam" id="PF00023">
    <property type="entry name" value="Ank"/>
    <property type="match status" value="1"/>
</dbReference>
<dbReference type="AlphaFoldDB" id="A0A653BSF4"/>
<evidence type="ECO:0000313" key="1">
    <source>
        <dbReference type="EMBL" id="VEN38512.1"/>
    </source>
</evidence>
<protein>
    <submittedName>
        <fullName evidence="1">Uncharacterized protein</fullName>
    </submittedName>
</protein>
<dbReference type="Proteomes" id="UP000410492">
    <property type="component" value="Unassembled WGS sequence"/>
</dbReference>
<accession>A0A653BSF4</accession>
<organism evidence="1 2">
    <name type="scientific">Callosobruchus maculatus</name>
    <name type="common">Southern cowpea weevil</name>
    <name type="synonym">Pulse bruchid</name>
    <dbReference type="NCBI Taxonomy" id="64391"/>
    <lineage>
        <taxon>Eukaryota</taxon>
        <taxon>Metazoa</taxon>
        <taxon>Ecdysozoa</taxon>
        <taxon>Arthropoda</taxon>
        <taxon>Hexapoda</taxon>
        <taxon>Insecta</taxon>
        <taxon>Pterygota</taxon>
        <taxon>Neoptera</taxon>
        <taxon>Endopterygota</taxon>
        <taxon>Coleoptera</taxon>
        <taxon>Polyphaga</taxon>
        <taxon>Cucujiformia</taxon>
        <taxon>Chrysomeloidea</taxon>
        <taxon>Chrysomelidae</taxon>
        <taxon>Bruchinae</taxon>
        <taxon>Bruchini</taxon>
        <taxon>Callosobruchus</taxon>
    </lineage>
</organism>
<dbReference type="EMBL" id="CAACVG010004606">
    <property type="protein sequence ID" value="VEN38512.1"/>
    <property type="molecule type" value="Genomic_DNA"/>
</dbReference>
<proteinExistence type="predicted"/>
<keyword evidence="2" id="KW-1185">Reference proteome</keyword>
<evidence type="ECO:0000313" key="2">
    <source>
        <dbReference type="Proteomes" id="UP000410492"/>
    </source>
</evidence>
<dbReference type="OrthoDB" id="10261302at2759"/>